<dbReference type="EMBL" id="CAVMBE010000069">
    <property type="protein sequence ID" value="CAK4032706.1"/>
    <property type="molecule type" value="Genomic_DNA"/>
</dbReference>
<dbReference type="PROSITE" id="PS50075">
    <property type="entry name" value="CARRIER"/>
    <property type="match status" value="1"/>
</dbReference>
<evidence type="ECO:0000256" key="1">
    <source>
        <dbReference type="ARBA" id="ARBA00022450"/>
    </source>
</evidence>
<keyword evidence="5" id="KW-1185">Reference proteome</keyword>
<feature type="domain" description="Carrier" evidence="3">
    <location>
        <begin position="216"/>
        <end position="301"/>
    </location>
</feature>
<evidence type="ECO:0000313" key="5">
    <source>
        <dbReference type="Proteomes" id="UP001296104"/>
    </source>
</evidence>
<dbReference type="InterPro" id="IPR006162">
    <property type="entry name" value="Ppantetheine_attach_site"/>
</dbReference>
<keyword evidence="1" id="KW-0596">Phosphopantetheine</keyword>
<dbReference type="InterPro" id="IPR036291">
    <property type="entry name" value="NAD(P)-bd_dom_sf"/>
</dbReference>
<dbReference type="PANTHER" id="PTHR43439">
    <property type="entry name" value="PHENYLACETATE-COENZYME A LIGASE"/>
    <property type="match status" value="1"/>
</dbReference>
<dbReference type="SUPFAM" id="SSF51735">
    <property type="entry name" value="NAD(P)-binding Rossmann-fold domains"/>
    <property type="match status" value="1"/>
</dbReference>
<dbReference type="Gene3D" id="1.10.1200.10">
    <property type="entry name" value="ACP-like"/>
    <property type="match status" value="1"/>
</dbReference>
<dbReference type="Proteomes" id="UP001296104">
    <property type="component" value="Unassembled WGS sequence"/>
</dbReference>
<dbReference type="InterPro" id="IPR051414">
    <property type="entry name" value="Adenylate-forming_Reductase"/>
</dbReference>
<dbReference type="AlphaFoldDB" id="A0AAI9EC83"/>
<evidence type="ECO:0000313" key="4">
    <source>
        <dbReference type="EMBL" id="CAK4032706.1"/>
    </source>
</evidence>
<dbReference type="PANTHER" id="PTHR43439:SF2">
    <property type="entry name" value="ENZYME, PUTATIVE (JCVI)-RELATED"/>
    <property type="match status" value="1"/>
</dbReference>
<dbReference type="InterPro" id="IPR013120">
    <property type="entry name" value="FAR_NAD-bd"/>
</dbReference>
<dbReference type="Pfam" id="PF07993">
    <property type="entry name" value="NAD_binding_4"/>
    <property type="match status" value="1"/>
</dbReference>
<dbReference type="SUPFAM" id="SSF56801">
    <property type="entry name" value="Acetyl-CoA synthetase-like"/>
    <property type="match status" value="1"/>
</dbReference>
<sequence length="456" mass="50776">MVPIACHPNRASLGNGTWNQQQPWTLPVHFANLSCFRPRSEDIDWRQLYSLTVKPPGFESPFEMQDLIVKNDAGEFAVIGRNDNLIILANGEKFSPHILEATLTSSPMIKEAIAFGQGQVEVGVLIQTVHDVVHGREDEFLEHFWPIISEANLSSDKYAQIASNDSIILIPHDAELPRSAKCEILRKETYQIFQDDIEAFYLGEQSANTSKEFSNSNPEENILNLVRERLGEKGTDAELNPDNDVFSLGLDSLQTLHLRRHITASYRAPDGHKFSNEELPRDFIYQYPSARKRADALRKSKFSQAAAGQSSLEELLNRYRVSPGGSPPPRTSVVLVTGASGGIESNIVAHLAHLENVAAVVSLNRQVDGEPKPKISMTAAGIDLDKEAEKKIVVMTGNTTVLDLGLSREQIRFIRVNVTHVIHAAWPMDFNRALASFEDAFQSLTNLIKLAQQIHQ</sequence>
<keyword evidence="2" id="KW-0597">Phosphoprotein</keyword>
<dbReference type="Pfam" id="PF00550">
    <property type="entry name" value="PP-binding"/>
    <property type="match status" value="1"/>
</dbReference>
<dbReference type="Gene3D" id="3.40.50.720">
    <property type="entry name" value="NAD(P)-binding Rossmann-like Domain"/>
    <property type="match status" value="1"/>
</dbReference>
<protein>
    <submittedName>
        <fullName evidence="4">NRPS-like enzyme</fullName>
    </submittedName>
</protein>
<proteinExistence type="predicted"/>
<dbReference type="PROSITE" id="PS00012">
    <property type="entry name" value="PHOSPHOPANTETHEINE"/>
    <property type="match status" value="1"/>
</dbReference>
<dbReference type="SUPFAM" id="SSF47336">
    <property type="entry name" value="ACP-like"/>
    <property type="match status" value="1"/>
</dbReference>
<comment type="caution">
    <text evidence="4">The sequence shown here is derived from an EMBL/GenBank/DDBJ whole genome shotgun (WGS) entry which is preliminary data.</text>
</comment>
<name>A0AAI9EC83_9PEZI</name>
<accession>A0AAI9EC83</accession>
<reference evidence="4" key="1">
    <citation type="submission" date="2023-11" db="EMBL/GenBank/DDBJ databases">
        <authorList>
            <person name="Alioto T."/>
            <person name="Alioto T."/>
            <person name="Gomez Garrido J."/>
        </authorList>
    </citation>
    <scope>NUCLEOTIDE SEQUENCE</scope>
</reference>
<evidence type="ECO:0000259" key="3">
    <source>
        <dbReference type="PROSITE" id="PS50075"/>
    </source>
</evidence>
<gene>
    <name evidence="4" type="ORF">LECACI_7A007864</name>
</gene>
<dbReference type="InterPro" id="IPR009081">
    <property type="entry name" value="PP-bd_ACP"/>
</dbReference>
<evidence type="ECO:0000256" key="2">
    <source>
        <dbReference type="ARBA" id="ARBA00022553"/>
    </source>
</evidence>
<dbReference type="InterPro" id="IPR036736">
    <property type="entry name" value="ACP-like_sf"/>
</dbReference>
<dbReference type="Pfam" id="PF23562">
    <property type="entry name" value="AMP-binding_C_3"/>
    <property type="match status" value="1"/>
</dbReference>
<organism evidence="4 5">
    <name type="scientific">Lecanosticta acicola</name>
    <dbReference type="NCBI Taxonomy" id="111012"/>
    <lineage>
        <taxon>Eukaryota</taxon>
        <taxon>Fungi</taxon>
        <taxon>Dikarya</taxon>
        <taxon>Ascomycota</taxon>
        <taxon>Pezizomycotina</taxon>
        <taxon>Dothideomycetes</taxon>
        <taxon>Dothideomycetidae</taxon>
        <taxon>Mycosphaerellales</taxon>
        <taxon>Mycosphaerellaceae</taxon>
        <taxon>Lecanosticta</taxon>
    </lineage>
</organism>